<evidence type="ECO:0000313" key="2">
    <source>
        <dbReference type="Proteomes" id="UP000000594"/>
    </source>
</evidence>
<geneLocation type="plasmid" evidence="1 2">
    <name>pXO2</name>
</geneLocation>
<evidence type="ECO:0000313" key="1">
    <source>
        <dbReference type="EMBL" id="AAT28997.2"/>
    </source>
</evidence>
<proteinExistence type="predicted"/>
<sequence>MICKYKKERHFFITINSLRIDFNLKGVNLSLETNRILYNKWNVCDCIIINCYIRKT</sequence>
<dbReference type="Proteomes" id="UP000000594">
    <property type="component" value="Plasmid pXO2"/>
</dbReference>
<protein>
    <submittedName>
        <fullName evidence="1">Conserved domain protein</fullName>
    </submittedName>
</protein>
<dbReference type="EMBL" id="AE017335">
    <property type="protein sequence ID" value="AAT28997.2"/>
    <property type="molecule type" value="Genomic_DNA"/>
</dbReference>
<reference evidence="1 2" key="1">
    <citation type="journal article" date="2009" name="J. Bacteriol.">
        <title>The complete genome sequence of Bacillus anthracis Ames 'Ancestor'.</title>
        <authorList>
            <person name="Ravel J."/>
            <person name="Jiang L."/>
            <person name="Stanley S.T."/>
            <person name="Wilson M.R."/>
            <person name="Decker R.S."/>
            <person name="Read T.D."/>
            <person name="Worsham P."/>
            <person name="Keim P.S."/>
            <person name="Salzberg S.L."/>
            <person name="Fraser-Liggett C.M."/>
            <person name="Rasko D.A."/>
        </authorList>
    </citation>
    <scope>NUCLEOTIDE SEQUENCE [LARGE SCALE GENOMIC DNA]</scope>
    <source>
        <strain evidence="2">Ames ancestor</strain>
        <plasmid evidence="2">pXO2</plasmid>
    </source>
</reference>
<name>Q6F033_BACAN</name>
<keyword evidence="2" id="KW-1185">Reference proteome</keyword>
<organism evidence="1 2">
    <name type="scientific">Bacillus anthracis</name>
    <name type="common">anthrax bacterium</name>
    <dbReference type="NCBI Taxonomy" id="1392"/>
    <lineage>
        <taxon>Bacteria</taxon>
        <taxon>Bacillati</taxon>
        <taxon>Bacillota</taxon>
        <taxon>Bacilli</taxon>
        <taxon>Bacillales</taxon>
        <taxon>Bacillaceae</taxon>
        <taxon>Bacillus</taxon>
        <taxon>Bacillus cereus group</taxon>
    </lineage>
</organism>
<dbReference type="HOGENOM" id="CLU_3004148_0_0_9"/>
<keyword evidence="1" id="KW-0614">Plasmid</keyword>
<dbReference type="AlphaFoldDB" id="Q6F033"/>
<gene>
    <name evidence="1" type="ordered locus">GBAA_pXO2_0067</name>
</gene>
<dbReference type="KEGG" id="bar:GBAA_pXO2_0067"/>
<accession>Q6F033</accession>